<gene>
    <name evidence="5" type="primary">DNAJC7</name>
</gene>
<dbReference type="Proteomes" id="UP000265040">
    <property type="component" value="Chromosome 19"/>
</dbReference>
<proteinExistence type="predicted"/>
<feature type="repeat" description="TPR" evidence="3">
    <location>
        <begin position="56"/>
        <end position="89"/>
    </location>
</feature>
<feature type="repeat" description="TPR" evidence="3">
    <location>
        <begin position="273"/>
        <end position="306"/>
    </location>
</feature>
<dbReference type="PROSITE" id="PS50076">
    <property type="entry name" value="DNAJ_2"/>
    <property type="match status" value="1"/>
</dbReference>
<dbReference type="InterPro" id="IPR019734">
    <property type="entry name" value="TPR_rpt"/>
</dbReference>
<evidence type="ECO:0000256" key="3">
    <source>
        <dbReference type="PROSITE-ProRule" id="PRU00339"/>
    </source>
</evidence>
<dbReference type="InterPro" id="IPR011990">
    <property type="entry name" value="TPR-like_helical_dom_sf"/>
</dbReference>
<reference evidence="5" key="3">
    <citation type="submission" date="2025-09" db="UniProtKB">
        <authorList>
            <consortium name="Ensembl"/>
        </authorList>
    </citation>
    <scope>IDENTIFICATION</scope>
</reference>
<accession>A0AAQ6IIL5</accession>
<dbReference type="Ensembl" id="ENSATET00000076452.1">
    <property type="protein sequence ID" value="ENSATEP00000075149.1"/>
    <property type="gene ID" value="ENSATEG00000022321.3"/>
</dbReference>
<keyword evidence="2 3" id="KW-0802">TPR repeat</keyword>
<protein>
    <recommendedName>
        <fullName evidence="4">J domain-containing protein</fullName>
    </recommendedName>
</protein>
<dbReference type="PANTHER" id="PTHR45188:SF2">
    <property type="entry name" value="DNAJ HOMOLOG SUBFAMILY C MEMBER 7"/>
    <property type="match status" value="1"/>
</dbReference>
<evidence type="ECO:0000313" key="5">
    <source>
        <dbReference type="Ensembl" id="ENSATEP00000075149.1"/>
    </source>
</evidence>
<evidence type="ECO:0000256" key="1">
    <source>
        <dbReference type="ARBA" id="ARBA00022737"/>
    </source>
</evidence>
<dbReference type="SMART" id="SM00028">
    <property type="entry name" value="TPR"/>
    <property type="match status" value="4"/>
</dbReference>
<evidence type="ECO:0000259" key="4">
    <source>
        <dbReference type="PROSITE" id="PS50076"/>
    </source>
</evidence>
<dbReference type="SMART" id="SM00271">
    <property type="entry name" value="DnaJ"/>
    <property type="match status" value="1"/>
</dbReference>
<reference evidence="5 6" key="1">
    <citation type="submission" date="2021-04" db="EMBL/GenBank/DDBJ databases">
        <authorList>
            <consortium name="Wellcome Sanger Institute Data Sharing"/>
        </authorList>
    </citation>
    <scope>NUCLEOTIDE SEQUENCE [LARGE SCALE GENOMIC DNA]</scope>
</reference>
<dbReference type="AlphaFoldDB" id="A0AAQ6IIL5"/>
<evidence type="ECO:0000313" key="6">
    <source>
        <dbReference type="Proteomes" id="UP000265040"/>
    </source>
</evidence>
<dbReference type="Gene3D" id="1.25.40.10">
    <property type="entry name" value="Tetratricopeptide repeat domain"/>
    <property type="match status" value="1"/>
</dbReference>
<keyword evidence="1" id="KW-0677">Repeat</keyword>
<sequence length="460" mass="53112">KKDYSEAFNYYTKAIDACPTNASYYGNRAATLMMLCRFREALEDSQQSVRLNDCFMKGHLREGKCHLSLGNAMAANRCFQKVLEMEPSNQEAQQEKKNATALLEYERMAEFGFEKRDFRKVVYCMDRALALASACHRFKILKSECLALLGRYPEAQSVASDILRMDSTNADALYVRGLCLYYEDCIDKAVQFFVQALRMAPDHEKARLACRVRLFMFVKGNKSTCITVFCHRLVQSEVRENRNNGKHCGWTLNKLNQAIEDCTSAIKLDDTYIKAYLRRAQCYMDTEQYEEAVRDYEKVYQTEKTSDHKHLLKMAQLELKKSKRKDYYKVLGVGKNATDDEIKKAYRKRALMHHPDRHSAATPEVQKEEEKKFKEVGEAFTVLSDPKKKMRYDNGHDLDDDGSFDGGGKCLYFFSLLIYIISPFDLFIHRFLSSKPAQNASQIVLKPACYLTVLNVVCFI</sequence>
<evidence type="ECO:0000256" key="2">
    <source>
        <dbReference type="ARBA" id="ARBA00022803"/>
    </source>
</evidence>
<dbReference type="Pfam" id="PF13432">
    <property type="entry name" value="TPR_16"/>
    <property type="match status" value="1"/>
</dbReference>
<dbReference type="SUPFAM" id="SSF48452">
    <property type="entry name" value="TPR-like"/>
    <property type="match status" value="2"/>
</dbReference>
<dbReference type="Pfam" id="PF00226">
    <property type="entry name" value="DnaJ"/>
    <property type="match status" value="1"/>
</dbReference>
<name>A0AAQ6IIL5_ANATE</name>
<feature type="repeat" description="TPR" evidence="3">
    <location>
        <begin position="170"/>
        <end position="203"/>
    </location>
</feature>
<feature type="domain" description="J" evidence="4">
    <location>
        <begin position="326"/>
        <end position="396"/>
    </location>
</feature>
<dbReference type="CDD" id="cd06257">
    <property type="entry name" value="DnaJ"/>
    <property type="match status" value="1"/>
</dbReference>
<dbReference type="PANTHER" id="PTHR45188">
    <property type="entry name" value="DNAJ PROTEIN P58IPK HOMOLOG"/>
    <property type="match status" value="1"/>
</dbReference>
<dbReference type="PROSITE" id="PS50005">
    <property type="entry name" value="TPR"/>
    <property type="match status" value="3"/>
</dbReference>
<keyword evidence="6" id="KW-1185">Reference proteome</keyword>
<reference evidence="5" key="2">
    <citation type="submission" date="2025-08" db="UniProtKB">
        <authorList>
            <consortium name="Ensembl"/>
        </authorList>
    </citation>
    <scope>IDENTIFICATION</scope>
</reference>
<dbReference type="InterPro" id="IPR001623">
    <property type="entry name" value="DnaJ_domain"/>
</dbReference>
<dbReference type="Pfam" id="PF13181">
    <property type="entry name" value="TPR_8"/>
    <property type="match status" value="1"/>
</dbReference>
<organism evidence="5 6">
    <name type="scientific">Anabas testudineus</name>
    <name type="common">Climbing perch</name>
    <name type="synonym">Anthias testudineus</name>
    <dbReference type="NCBI Taxonomy" id="64144"/>
    <lineage>
        <taxon>Eukaryota</taxon>
        <taxon>Metazoa</taxon>
        <taxon>Chordata</taxon>
        <taxon>Craniata</taxon>
        <taxon>Vertebrata</taxon>
        <taxon>Euteleostomi</taxon>
        <taxon>Actinopterygii</taxon>
        <taxon>Neopterygii</taxon>
        <taxon>Teleostei</taxon>
        <taxon>Neoteleostei</taxon>
        <taxon>Acanthomorphata</taxon>
        <taxon>Anabantaria</taxon>
        <taxon>Anabantiformes</taxon>
        <taxon>Anabantoidei</taxon>
        <taxon>Anabantidae</taxon>
        <taxon>Anabas</taxon>
    </lineage>
</organism>
<dbReference type="GeneTree" id="ENSGT00940000155338"/>
<dbReference type="Gene3D" id="1.10.287.110">
    <property type="entry name" value="DnaJ domain"/>
    <property type="match status" value="1"/>
</dbReference>
<dbReference type="SUPFAM" id="SSF46565">
    <property type="entry name" value="Chaperone J-domain"/>
    <property type="match status" value="1"/>
</dbReference>
<dbReference type="PRINTS" id="PR00625">
    <property type="entry name" value="JDOMAIN"/>
</dbReference>
<dbReference type="InterPro" id="IPR036869">
    <property type="entry name" value="J_dom_sf"/>
</dbReference>